<dbReference type="EMBL" id="BSOE01000058">
    <property type="protein sequence ID" value="GLR06669.1"/>
    <property type="molecule type" value="Genomic_DNA"/>
</dbReference>
<reference evidence="3" key="1">
    <citation type="journal article" date="2019" name="Int. J. Syst. Evol. Microbiol.">
        <title>The Global Catalogue of Microorganisms (GCM) 10K type strain sequencing project: providing services to taxonomists for standard genome sequencing and annotation.</title>
        <authorList>
            <consortium name="The Broad Institute Genomics Platform"/>
            <consortium name="The Broad Institute Genome Sequencing Center for Infectious Disease"/>
            <person name="Wu L."/>
            <person name="Ma J."/>
        </authorList>
    </citation>
    <scope>NUCLEOTIDE SEQUENCE [LARGE SCALE GENOMIC DNA]</scope>
    <source>
        <strain evidence="3">NBRC 110633</strain>
    </source>
</reference>
<organism evidence="2 3">
    <name type="scientific">Vibrio hyugaensis</name>
    <dbReference type="NCBI Taxonomy" id="1534743"/>
    <lineage>
        <taxon>Bacteria</taxon>
        <taxon>Pseudomonadati</taxon>
        <taxon>Pseudomonadota</taxon>
        <taxon>Gammaproteobacteria</taxon>
        <taxon>Vibrionales</taxon>
        <taxon>Vibrionaceae</taxon>
        <taxon>Vibrio</taxon>
    </lineage>
</organism>
<dbReference type="RefSeq" id="WP_231578734.1">
    <property type="nucleotide sequence ID" value="NZ_BBLD01000008.1"/>
</dbReference>
<gene>
    <name evidence="2" type="ORF">GCM10007906_42570</name>
</gene>
<keyword evidence="3" id="KW-1185">Reference proteome</keyword>
<feature type="transmembrane region" description="Helical" evidence="1">
    <location>
        <begin position="150"/>
        <end position="169"/>
    </location>
</feature>
<keyword evidence="1" id="KW-1133">Transmembrane helix</keyword>
<comment type="caution">
    <text evidence="2">The sequence shown here is derived from an EMBL/GenBank/DDBJ whole genome shotgun (WGS) entry which is preliminary data.</text>
</comment>
<name>A0ABQ5YAG9_9VIBR</name>
<evidence type="ECO:0000256" key="1">
    <source>
        <dbReference type="SAM" id="Phobius"/>
    </source>
</evidence>
<evidence type="ECO:0000313" key="2">
    <source>
        <dbReference type="EMBL" id="GLR06669.1"/>
    </source>
</evidence>
<proteinExistence type="predicted"/>
<keyword evidence="1" id="KW-0472">Membrane</keyword>
<keyword evidence="1" id="KW-0812">Transmembrane</keyword>
<feature type="transmembrane region" description="Helical" evidence="1">
    <location>
        <begin position="60"/>
        <end position="77"/>
    </location>
</feature>
<accession>A0ABQ5YAG9</accession>
<evidence type="ECO:0000313" key="3">
    <source>
        <dbReference type="Proteomes" id="UP001156669"/>
    </source>
</evidence>
<dbReference type="Proteomes" id="UP001156669">
    <property type="component" value="Unassembled WGS sequence"/>
</dbReference>
<protein>
    <submittedName>
        <fullName evidence="2">Uncharacterized protein</fullName>
    </submittedName>
</protein>
<sequence>MMKRRFWGMFTTKAQPFSKWWQEFRSEVIVIPMEDPLDPIVSVDDKVLTVRTGYHNRRNAILIPLMLVFSFLSIYMLNDLLPDFESEQVYAHEMLEYVEEQRALPNPSYRTDDIEKRYRALLNENGEVTWSTYIRAKEVAGTLEHFMSGFYLLCFFLLPSIAMWLIFFLKPRDAEVYFDRERQIVYSWRHGRVGAAYFDKMGLIENQVGINIVLQFENKKQKGYRPMAIVGIDTGKLAFHTEADTTYPLAQILAFMDHGKEAVITVPSFKRKPAKLFWRIDPKPENFEGRVDAALKAEGDLVQHYQTRRPKGHAI</sequence>